<dbReference type="Gene3D" id="2.10.10.90">
    <property type="match status" value="1"/>
</dbReference>
<name>A0ABW9F5Q5_9FIRM</name>
<dbReference type="EMBL" id="JBFNFH010000003">
    <property type="protein sequence ID" value="MFM1524503.1"/>
    <property type="molecule type" value="Genomic_DNA"/>
</dbReference>
<gene>
    <name evidence="2" type="ORF">ABGF40_02335</name>
</gene>
<protein>
    <submittedName>
        <fullName evidence="2">Uncharacterized protein</fullName>
    </submittedName>
</protein>
<comment type="caution">
    <text evidence="2">The sequence shown here is derived from an EMBL/GenBank/DDBJ whole genome shotgun (WGS) entry which is preliminary data.</text>
</comment>
<feature type="coiled-coil region" evidence="1">
    <location>
        <begin position="20"/>
        <end position="68"/>
    </location>
</feature>
<keyword evidence="1" id="KW-0175">Coiled coil</keyword>
<organism evidence="2 3">
    <name type="scientific">Helcococcus bovis</name>
    <dbReference type="NCBI Taxonomy" id="3153252"/>
    <lineage>
        <taxon>Bacteria</taxon>
        <taxon>Bacillati</taxon>
        <taxon>Bacillota</taxon>
        <taxon>Tissierellia</taxon>
        <taxon>Tissierellales</taxon>
        <taxon>Peptoniphilaceae</taxon>
        <taxon>Helcococcus</taxon>
    </lineage>
</organism>
<sequence length="210" mass="25450">MILDKIREIEDLIYLKVKEKENLLNEISSFQEKVNNNENKIISLDLEKEKLEDKLEKLKQAKSYLINDDVDIKEEKQNILKKKEKELNKDLTFFTFILEKIKSNKDLIKEYDQFIDEWKLDKKYHKGIIIKSKNVYFRCIKTHTSSFETIPIVTNDIWEDIFKKNNVDFYYRDKTYMKGDMVKFYGVVYISEIDYNDSEPSEKNNKWRII</sequence>
<evidence type="ECO:0000313" key="2">
    <source>
        <dbReference type="EMBL" id="MFM1524503.1"/>
    </source>
</evidence>
<evidence type="ECO:0000256" key="1">
    <source>
        <dbReference type="SAM" id="Coils"/>
    </source>
</evidence>
<dbReference type="Proteomes" id="UP001629536">
    <property type="component" value="Unassembled WGS sequence"/>
</dbReference>
<accession>A0ABW9F5Q5</accession>
<dbReference type="RefSeq" id="WP_408126300.1">
    <property type="nucleotide sequence ID" value="NZ_JBFNFH010000003.1"/>
</dbReference>
<evidence type="ECO:0000313" key="3">
    <source>
        <dbReference type="Proteomes" id="UP001629536"/>
    </source>
</evidence>
<proteinExistence type="predicted"/>
<keyword evidence="3" id="KW-1185">Reference proteome</keyword>
<reference evidence="2 3" key="1">
    <citation type="journal article" date="2024" name="Front. Microbiol.">
        <title>Pangenomic and biochemical analyses of Helcococcus ovis reveal widespread tetracycline resistance and a novel bacterial species, Helcococcus bovis.</title>
        <authorList>
            <person name="Cunha F."/>
            <person name="Zhai Y."/>
            <person name="Casaro S."/>
            <person name="Jones K.L."/>
            <person name="Hernandez M."/>
            <person name="Bisinotto R.S."/>
            <person name="Kariyawasam S."/>
            <person name="Brown M.B."/>
            <person name="Phillips A."/>
            <person name="Jeong K.C."/>
            <person name="Galvao K.N."/>
        </authorList>
    </citation>
    <scope>NUCLEOTIDE SEQUENCE [LARGE SCALE GENOMIC DNA]</scope>
    <source>
        <strain evidence="2 3">KG197</strain>
    </source>
</reference>